<evidence type="ECO:0000256" key="1">
    <source>
        <dbReference type="SAM" id="Phobius"/>
    </source>
</evidence>
<feature type="transmembrane region" description="Helical" evidence="1">
    <location>
        <begin position="205"/>
        <end position="224"/>
    </location>
</feature>
<evidence type="ECO:0000313" key="4">
    <source>
        <dbReference type="Proteomes" id="UP000002320"/>
    </source>
</evidence>
<accession>B0WXR5</accession>
<keyword evidence="1" id="KW-1133">Transmembrane helix</keyword>
<reference evidence="2" key="1">
    <citation type="submission" date="2007-03" db="EMBL/GenBank/DDBJ databases">
        <title>Annotation of Culex pipiens quinquefasciatus.</title>
        <authorList>
            <consortium name="The Broad Institute Genome Sequencing Platform"/>
            <person name="Atkinson P.W."/>
            <person name="Hemingway J."/>
            <person name="Christensen B.M."/>
            <person name="Higgs S."/>
            <person name="Kodira C."/>
            <person name="Hannick L."/>
            <person name="Megy K."/>
            <person name="O'Leary S."/>
            <person name="Pearson M."/>
            <person name="Haas B.J."/>
            <person name="Mauceli E."/>
            <person name="Wortman J.R."/>
            <person name="Lee N.H."/>
            <person name="Guigo R."/>
            <person name="Stanke M."/>
            <person name="Alvarado L."/>
            <person name="Amedeo P."/>
            <person name="Antoine C.H."/>
            <person name="Arensburger P."/>
            <person name="Bidwell S.L."/>
            <person name="Crawford M."/>
            <person name="Camaro F."/>
            <person name="Devon K."/>
            <person name="Engels R."/>
            <person name="Hammond M."/>
            <person name="Howarth C."/>
            <person name="Koehrsen M."/>
            <person name="Lawson D."/>
            <person name="Montgomery P."/>
            <person name="Nene V."/>
            <person name="Nusbaum C."/>
            <person name="Puiu D."/>
            <person name="Romero-Severson J."/>
            <person name="Severson D.W."/>
            <person name="Shumway M."/>
            <person name="Sisk P."/>
            <person name="Stolte C."/>
            <person name="Zeng Q."/>
            <person name="Eisenstadt E."/>
            <person name="Fraser-Liggett C."/>
            <person name="Strausberg R."/>
            <person name="Galagan J."/>
            <person name="Birren B."/>
            <person name="Collins F.H."/>
        </authorList>
    </citation>
    <scope>NUCLEOTIDE SEQUENCE [LARGE SCALE GENOMIC DNA]</scope>
    <source>
        <strain evidence="2">JHB</strain>
    </source>
</reference>
<evidence type="ECO:0000313" key="3">
    <source>
        <dbReference type="EnsemblMetazoa" id="CPIJ011560-PA"/>
    </source>
</evidence>
<dbReference type="AlphaFoldDB" id="B0WXR5"/>
<dbReference type="VEuPathDB" id="VectorBase:CPIJ011560"/>
<dbReference type="InParanoid" id="B0WXR5"/>
<evidence type="ECO:0000313" key="2">
    <source>
        <dbReference type="EMBL" id="EDS36725.1"/>
    </source>
</evidence>
<dbReference type="VEuPathDB" id="VectorBase:CQUJHB008597"/>
<sequence length="227" mass="24042">MSGTPSYCGTTNLPRKKKELFHLFQPNSVNRHCATEPDLGARICQQHPSGIIRTQDAVSGGEFSLLRENASPACGGWKGAKAFSKRSGANAMCNWWAKGKTTGLTCYSCAAENDCNENVVECTALSATAGLAQILAHKPSLQVIPSTGFKCYKLVVEPAATKTELAIKGCTYDSTDVCAGVPILAEQKSCNTCGENECNGTSRQLGMGGLGLLLVAVLTLWGGYQKQ</sequence>
<dbReference type="EMBL" id="DS232173">
    <property type="protein sequence ID" value="EDS36725.1"/>
    <property type="molecule type" value="Genomic_DNA"/>
</dbReference>
<organism>
    <name type="scientific">Culex quinquefasciatus</name>
    <name type="common">Southern house mosquito</name>
    <name type="synonym">Culex pungens</name>
    <dbReference type="NCBI Taxonomy" id="7176"/>
    <lineage>
        <taxon>Eukaryota</taxon>
        <taxon>Metazoa</taxon>
        <taxon>Ecdysozoa</taxon>
        <taxon>Arthropoda</taxon>
        <taxon>Hexapoda</taxon>
        <taxon>Insecta</taxon>
        <taxon>Pterygota</taxon>
        <taxon>Neoptera</taxon>
        <taxon>Endopterygota</taxon>
        <taxon>Diptera</taxon>
        <taxon>Nematocera</taxon>
        <taxon>Culicoidea</taxon>
        <taxon>Culicidae</taxon>
        <taxon>Culicinae</taxon>
        <taxon>Culicini</taxon>
        <taxon>Culex</taxon>
        <taxon>Culex</taxon>
    </lineage>
</organism>
<dbReference type="eggNOG" id="ENOG502T8R0">
    <property type="taxonomic scope" value="Eukaryota"/>
</dbReference>
<proteinExistence type="predicted"/>
<keyword evidence="1" id="KW-0812">Transmembrane</keyword>
<keyword evidence="4" id="KW-1185">Reference proteome</keyword>
<dbReference type="EnsemblMetazoa" id="CPIJ011560-RA">
    <property type="protein sequence ID" value="CPIJ011560-PA"/>
    <property type="gene ID" value="CPIJ011560"/>
</dbReference>
<reference evidence="3" key="2">
    <citation type="submission" date="2020-05" db="UniProtKB">
        <authorList>
            <consortium name="EnsemblMetazoa"/>
        </authorList>
    </citation>
    <scope>IDENTIFICATION</scope>
    <source>
        <strain evidence="3">JHB</strain>
    </source>
</reference>
<name>B0WXR5_CULQU</name>
<protein>
    <submittedName>
        <fullName evidence="2 3">Uncharacterized protein</fullName>
    </submittedName>
</protein>
<dbReference type="HOGENOM" id="CLU_1220751_0_0_1"/>
<dbReference type="KEGG" id="cqu:CpipJ_CPIJ011560"/>
<dbReference type="Proteomes" id="UP000002320">
    <property type="component" value="Unassembled WGS sequence"/>
</dbReference>
<gene>
    <name evidence="3" type="primary">6044722</name>
    <name evidence="2" type="ORF">CpipJ_CPIJ011560</name>
</gene>
<dbReference type="OrthoDB" id="7725455at2759"/>
<keyword evidence="1" id="KW-0472">Membrane</keyword>